<sequence length="309" mass="34710">MLPDFLVAGVPKAGTSALHAALVRHPQLFLPSVKEPKFFLTDGPPPRRGGPGDVQTYQEHVWRRADYEALFDPAPPGALLGEATPFYLHDLAAHERIAKLVPHARLVLLLRDPVDRAHSNWSHLWGAGLESEADFLRAVELEPARRAKGWAAFWHYTDLGRYGTQLRHLLRYFPREQILLLRYRDLRDDPRGTVDRVCGFLGVATGHVGEIPPENVRHYVADTPVNAGLRLLLRGGGRIGHRFPVPARRAFSRPLLALLHRGHGRRPRVTPEQRAALLPSFAAEIELLQDVSGESYADWLSPDHASNYR</sequence>
<evidence type="ECO:0008006" key="4">
    <source>
        <dbReference type="Google" id="ProtNLM"/>
    </source>
</evidence>
<keyword evidence="1" id="KW-0808">Transferase</keyword>
<gene>
    <name evidence="2" type="ORF">GCM10010170_002630</name>
</gene>
<keyword evidence="3" id="KW-1185">Reference proteome</keyword>
<dbReference type="Proteomes" id="UP001501444">
    <property type="component" value="Unassembled WGS sequence"/>
</dbReference>
<dbReference type="InterPro" id="IPR037359">
    <property type="entry name" value="NST/OST"/>
</dbReference>
<dbReference type="PANTHER" id="PTHR10605">
    <property type="entry name" value="HEPARAN SULFATE SULFOTRANSFERASE"/>
    <property type="match status" value="1"/>
</dbReference>
<name>A0ABN3FD32_9ACTN</name>
<dbReference type="SUPFAM" id="SSF52540">
    <property type="entry name" value="P-loop containing nucleoside triphosphate hydrolases"/>
    <property type="match status" value="1"/>
</dbReference>
<dbReference type="Gene3D" id="3.40.50.300">
    <property type="entry name" value="P-loop containing nucleotide triphosphate hydrolases"/>
    <property type="match status" value="1"/>
</dbReference>
<accession>A0ABN3FD32</accession>
<dbReference type="PANTHER" id="PTHR10605:SF56">
    <property type="entry name" value="BIFUNCTIONAL HEPARAN SULFATE N-DEACETYLASE_N-SULFOTRANSFERASE"/>
    <property type="match status" value="1"/>
</dbReference>
<evidence type="ECO:0000313" key="3">
    <source>
        <dbReference type="Proteomes" id="UP001501444"/>
    </source>
</evidence>
<organism evidence="2 3">
    <name type="scientific">Dactylosporangium salmoneum</name>
    <dbReference type="NCBI Taxonomy" id="53361"/>
    <lineage>
        <taxon>Bacteria</taxon>
        <taxon>Bacillati</taxon>
        <taxon>Actinomycetota</taxon>
        <taxon>Actinomycetes</taxon>
        <taxon>Micromonosporales</taxon>
        <taxon>Micromonosporaceae</taxon>
        <taxon>Dactylosporangium</taxon>
    </lineage>
</organism>
<proteinExistence type="predicted"/>
<dbReference type="InterPro" id="IPR027417">
    <property type="entry name" value="P-loop_NTPase"/>
</dbReference>
<comment type="caution">
    <text evidence="2">The sequence shown here is derived from an EMBL/GenBank/DDBJ whole genome shotgun (WGS) entry which is preliminary data.</text>
</comment>
<dbReference type="Pfam" id="PF13469">
    <property type="entry name" value="Sulfotransfer_3"/>
    <property type="match status" value="1"/>
</dbReference>
<dbReference type="EMBL" id="BAAARV010000004">
    <property type="protein sequence ID" value="GAA2327162.1"/>
    <property type="molecule type" value="Genomic_DNA"/>
</dbReference>
<reference evidence="2 3" key="1">
    <citation type="journal article" date="2019" name="Int. J. Syst. Evol. Microbiol.">
        <title>The Global Catalogue of Microorganisms (GCM) 10K type strain sequencing project: providing services to taxonomists for standard genome sequencing and annotation.</title>
        <authorList>
            <consortium name="The Broad Institute Genomics Platform"/>
            <consortium name="The Broad Institute Genome Sequencing Center for Infectious Disease"/>
            <person name="Wu L."/>
            <person name="Ma J."/>
        </authorList>
    </citation>
    <scope>NUCLEOTIDE SEQUENCE [LARGE SCALE GENOMIC DNA]</scope>
    <source>
        <strain evidence="2 3">JCM 3272</strain>
    </source>
</reference>
<evidence type="ECO:0000313" key="2">
    <source>
        <dbReference type="EMBL" id="GAA2327162.1"/>
    </source>
</evidence>
<evidence type="ECO:0000256" key="1">
    <source>
        <dbReference type="ARBA" id="ARBA00022679"/>
    </source>
</evidence>
<protein>
    <recommendedName>
        <fullName evidence="4">Sulfotransferase</fullName>
    </recommendedName>
</protein>
<dbReference type="RefSeq" id="WP_344610304.1">
    <property type="nucleotide sequence ID" value="NZ_BAAARV010000004.1"/>
</dbReference>